<dbReference type="InterPro" id="IPR011006">
    <property type="entry name" value="CheY-like_superfamily"/>
</dbReference>
<name>A0ABV6FUS3_9BACT</name>
<reference evidence="3 4" key="1">
    <citation type="submission" date="2024-09" db="EMBL/GenBank/DDBJ databases">
        <authorList>
            <person name="Sun Q."/>
            <person name="Mori K."/>
        </authorList>
    </citation>
    <scope>NUCLEOTIDE SEQUENCE [LARGE SCALE GENOMIC DNA]</scope>
    <source>
        <strain evidence="3 4">CCM 7650</strain>
    </source>
</reference>
<evidence type="ECO:0000313" key="4">
    <source>
        <dbReference type="Proteomes" id="UP001589797"/>
    </source>
</evidence>
<comment type="caution">
    <text evidence="3">The sequence shown here is derived from an EMBL/GenBank/DDBJ whole genome shotgun (WGS) entry which is preliminary data.</text>
</comment>
<sequence>MNKTVCLIDDDPLFRLIVERMMRKTDSDLNFVQFENGKAGIEKIKDLLVPDSDFIVLLDLNMPILDGWGFLDQMQSHLKNREDNISIYILSSSKDKSDMEKSKSYSMVRKFYHKPLSNNDIIEILDLGKKNM</sequence>
<feature type="domain" description="Response regulatory" evidence="2">
    <location>
        <begin position="4"/>
        <end position="129"/>
    </location>
</feature>
<dbReference type="Pfam" id="PF00072">
    <property type="entry name" value="Response_reg"/>
    <property type="match status" value="1"/>
</dbReference>
<evidence type="ECO:0000256" key="1">
    <source>
        <dbReference type="PROSITE-ProRule" id="PRU00169"/>
    </source>
</evidence>
<dbReference type="Proteomes" id="UP001589797">
    <property type="component" value="Unassembled WGS sequence"/>
</dbReference>
<dbReference type="SMART" id="SM00448">
    <property type="entry name" value="REC"/>
    <property type="match status" value="1"/>
</dbReference>
<evidence type="ECO:0000259" key="2">
    <source>
        <dbReference type="PROSITE" id="PS50110"/>
    </source>
</evidence>
<dbReference type="PANTHER" id="PTHR44520:SF2">
    <property type="entry name" value="RESPONSE REGULATOR RCP1"/>
    <property type="match status" value="1"/>
</dbReference>
<dbReference type="Gene3D" id="3.40.50.2300">
    <property type="match status" value="1"/>
</dbReference>
<accession>A0ABV6FUS3</accession>
<protein>
    <submittedName>
        <fullName evidence="3">Response regulator</fullName>
    </submittedName>
</protein>
<feature type="modified residue" description="4-aspartylphosphate" evidence="1">
    <location>
        <position position="59"/>
    </location>
</feature>
<dbReference type="InterPro" id="IPR001789">
    <property type="entry name" value="Sig_transdc_resp-reg_receiver"/>
</dbReference>
<keyword evidence="1" id="KW-0597">Phosphoprotein</keyword>
<dbReference type="PROSITE" id="PS50110">
    <property type="entry name" value="RESPONSE_REGULATORY"/>
    <property type="match status" value="1"/>
</dbReference>
<dbReference type="PANTHER" id="PTHR44520">
    <property type="entry name" value="RESPONSE REGULATOR RCP1-RELATED"/>
    <property type="match status" value="1"/>
</dbReference>
<evidence type="ECO:0000313" key="3">
    <source>
        <dbReference type="EMBL" id="MFC0263629.1"/>
    </source>
</evidence>
<dbReference type="InterPro" id="IPR052893">
    <property type="entry name" value="TCS_response_regulator"/>
</dbReference>
<dbReference type="RefSeq" id="WP_382388115.1">
    <property type="nucleotide sequence ID" value="NZ_JBHLWI010000037.1"/>
</dbReference>
<organism evidence="3 4">
    <name type="scientific">Fontibacter flavus</name>
    <dbReference type="NCBI Taxonomy" id="654838"/>
    <lineage>
        <taxon>Bacteria</taxon>
        <taxon>Pseudomonadati</taxon>
        <taxon>Bacteroidota</taxon>
        <taxon>Cytophagia</taxon>
        <taxon>Cytophagales</taxon>
        <taxon>Cyclobacteriaceae</taxon>
        <taxon>Fontibacter</taxon>
    </lineage>
</organism>
<dbReference type="SUPFAM" id="SSF52172">
    <property type="entry name" value="CheY-like"/>
    <property type="match status" value="1"/>
</dbReference>
<gene>
    <name evidence="3" type="ORF">ACFFIP_13130</name>
</gene>
<proteinExistence type="predicted"/>
<dbReference type="EMBL" id="JBHLWI010000037">
    <property type="protein sequence ID" value="MFC0263629.1"/>
    <property type="molecule type" value="Genomic_DNA"/>
</dbReference>
<keyword evidence="4" id="KW-1185">Reference proteome</keyword>